<protein>
    <recommendedName>
        <fullName evidence="3">F-box domain-containing protein</fullName>
    </recommendedName>
</protein>
<reference evidence="1" key="1">
    <citation type="submission" date="2020-11" db="EMBL/GenBank/DDBJ databases">
        <title>Adaptations for nitrogen fixation in a non-lichenized fungal sporocarp promotes dispersal by wood-feeding termites.</title>
        <authorList>
            <consortium name="DOE Joint Genome Institute"/>
            <person name="Koch R.A."/>
            <person name="Yoon G."/>
            <person name="Arayal U."/>
            <person name="Lail K."/>
            <person name="Amirebrahimi M."/>
            <person name="Labutti K."/>
            <person name="Lipzen A."/>
            <person name="Riley R."/>
            <person name="Barry K."/>
            <person name="Henrissat B."/>
            <person name="Grigoriev I.V."/>
            <person name="Herr J.R."/>
            <person name="Aime M.C."/>
        </authorList>
    </citation>
    <scope>NUCLEOTIDE SEQUENCE</scope>
    <source>
        <strain evidence="1">MCA 3950</strain>
    </source>
</reference>
<dbReference type="AlphaFoldDB" id="A0A9P7VP11"/>
<evidence type="ECO:0000313" key="2">
    <source>
        <dbReference type="Proteomes" id="UP000812287"/>
    </source>
</evidence>
<gene>
    <name evidence="1" type="ORF">BT62DRAFT_995964</name>
</gene>
<name>A0A9P7VP11_9AGAR</name>
<organism evidence="1 2">
    <name type="scientific">Guyanagaster necrorhizus</name>
    <dbReference type="NCBI Taxonomy" id="856835"/>
    <lineage>
        <taxon>Eukaryota</taxon>
        <taxon>Fungi</taxon>
        <taxon>Dikarya</taxon>
        <taxon>Basidiomycota</taxon>
        <taxon>Agaricomycotina</taxon>
        <taxon>Agaricomycetes</taxon>
        <taxon>Agaricomycetidae</taxon>
        <taxon>Agaricales</taxon>
        <taxon>Marasmiineae</taxon>
        <taxon>Physalacriaceae</taxon>
        <taxon>Guyanagaster</taxon>
    </lineage>
</organism>
<dbReference type="GeneID" id="66112853"/>
<dbReference type="EMBL" id="MU250545">
    <property type="protein sequence ID" value="KAG7443369.1"/>
    <property type="molecule type" value="Genomic_DNA"/>
</dbReference>
<dbReference type="OrthoDB" id="10416580at2759"/>
<comment type="caution">
    <text evidence="1">The sequence shown here is derived from an EMBL/GenBank/DDBJ whole genome shotgun (WGS) entry which is preliminary data.</text>
</comment>
<keyword evidence="2" id="KW-1185">Reference proteome</keyword>
<dbReference type="SUPFAM" id="SSF81383">
    <property type="entry name" value="F-box domain"/>
    <property type="match status" value="1"/>
</dbReference>
<dbReference type="InterPro" id="IPR036047">
    <property type="entry name" value="F-box-like_dom_sf"/>
</dbReference>
<dbReference type="RefSeq" id="XP_043036869.1">
    <property type="nucleotide sequence ID" value="XM_043190556.1"/>
</dbReference>
<dbReference type="Proteomes" id="UP000812287">
    <property type="component" value="Unassembled WGS sequence"/>
</dbReference>
<proteinExistence type="predicted"/>
<sequence length="447" mass="50611">MSSPREGQRTSSGIAEKSAHLLALPELLLIILGYFTDDADIISLACVCRRLNDVSLSYHLDSDLEERFLIFGSCFLPYTFFRKLRLCFFKPAFSFIDCHFSDNAAEEIREVLRYLDSIEIDPPEVSVDLSDVCPHTVKSMPPAELEAFFRDLQQLNCRDLTPFVDLQQEPEVESVPFVGFHPPPLTSLGTVTLYPQPKHLADWLVRSINQSSVRMMTVCDAASTLTKLTLPRLRELIFQRGRISTDDLYLFLLRHTSIKHITIHASVELLPLTEQIHIQSLPKLSQICAPPEVLTLLSPQLLSAVRDIRLEAYLMSMDAEQFVHNHQEALLFVSQLPNAYSLTIWLGHLISTGTVWADFVFPDSYGLQRAEQRLVNITTLCIADLISIPAFQLAEAVARFPNVQDLHFWNEPEYSLLCAEKIMTACPSLITISTAEKEYNRVSLSGR</sequence>
<evidence type="ECO:0008006" key="3">
    <source>
        <dbReference type="Google" id="ProtNLM"/>
    </source>
</evidence>
<accession>A0A9P7VP11</accession>
<evidence type="ECO:0000313" key="1">
    <source>
        <dbReference type="EMBL" id="KAG7443369.1"/>
    </source>
</evidence>